<dbReference type="GO" id="GO:0005509">
    <property type="term" value="F:calcium ion binding"/>
    <property type="evidence" value="ECO:0007669"/>
    <property type="project" value="InterPro"/>
</dbReference>
<keyword evidence="1 5" id="KW-0245">EGF-like domain</keyword>
<dbReference type="InterPro" id="IPR000152">
    <property type="entry name" value="EGF-type_Asp/Asn_hydroxyl_site"/>
</dbReference>
<dbReference type="Proteomes" id="UP000252519">
    <property type="component" value="Unassembled WGS sequence"/>
</dbReference>
<evidence type="ECO:0000256" key="3">
    <source>
        <dbReference type="ARBA" id="ARBA00022737"/>
    </source>
</evidence>
<dbReference type="PROSITE" id="PS50026">
    <property type="entry name" value="EGF_3"/>
    <property type="match status" value="1"/>
</dbReference>
<dbReference type="PROSITE" id="PS01186">
    <property type="entry name" value="EGF_2"/>
    <property type="match status" value="1"/>
</dbReference>
<dbReference type="InterPro" id="IPR001881">
    <property type="entry name" value="EGF-like_Ca-bd_dom"/>
</dbReference>
<dbReference type="PANTHER" id="PTHR13802">
    <property type="entry name" value="MUCIN 4-RELATED"/>
    <property type="match status" value="1"/>
</dbReference>
<evidence type="ECO:0000313" key="7">
    <source>
        <dbReference type="EMBL" id="RCN23709.1"/>
    </source>
</evidence>
<sequence>VDECREQVCHKNAVCTNTPGRYFCQCGEGFSGDGVTECVASFLFPSDGHQPLPKSKTSKILWQLKSPMKLFGNSYDRITVTTSGLLSLTDVSRASGEKLEEMKMTGIAPFFAPIDTSRGGHVTVAEVTDSETLTRVTRSIQENYDEPSFQAKSVLIVTYMNVTDGKAPLPYFGIVYFLYQKENEGLNRSEMENLKR</sequence>
<feature type="non-terminal residue" evidence="7">
    <location>
        <position position="1"/>
    </location>
</feature>
<comment type="caution">
    <text evidence="5">Lacks conserved residue(s) required for the propagation of feature annotation.</text>
</comment>
<dbReference type="InterPro" id="IPR051495">
    <property type="entry name" value="Epithelial_Barrier/Signaling"/>
</dbReference>
<dbReference type="PROSITE" id="PS00010">
    <property type="entry name" value="ASX_HYDROXYL"/>
    <property type="match status" value="1"/>
</dbReference>
<keyword evidence="4" id="KW-1015">Disulfide bond</keyword>
<dbReference type="OrthoDB" id="6236007at2759"/>
<proteinExistence type="predicted"/>
<dbReference type="SMART" id="SM00179">
    <property type="entry name" value="EGF_CA"/>
    <property type="match status" value="1"/>
</dbReference>
<dbReference type="GO" id="GO:0071944">
    <property type="term" value="C:cell periphery"/>
    <property type="evidence" value="ECO:0007669"/>
    <property type="project" value="UniProtKB-ARBA"/>
</dbReference>
<comment type="caution">
    <text evidence="7">The sequence shown here is derived from an EMBL/GenBank/DDBJ whole genome shotgun (WGS) entry which is preliminary data.</text>
</comment>
<dbReference type="SUPFAM" id="SSF57196">
    <property type="entry name" value="EGF/Laminin"/>
    <property type="match status" value="1"/>
</dbReference>
<protein>
    <submittedName>
        <fullName evidence="7">Calcium binding EGF domain protein</fullName>
    </submittedName>
</protein>
<dbReference type="InterPro" id="IPR000742">
    <property type="entry name" value="EGF"/>
</dbReference>
<evidence type="ECO:0000256" key="1">
    <source>
        <dbReference type="ARBA" id="ARBA00022536"/>
    </source>
</evidence>
<evidence type="ECO:0000256" key="5">
    <source>
        <dbReference type="PROSITE-ProRule" id="PRU00076"/>
    </source>
</evidence>
<evidence type="ECO:0000313" key="8">
    <source>
        <dbReference type="Proteomes" id="UP000252519"/>
    </source>
</evidence>
<dbReference type="EMBL" id="JOJR01025142">
    <property type="protein sequence ID" value="RCN23709.1"/>
    <property type="molecule type" value="Genomic_DNA"/>
</dbReference>
<gene>
    <name evidence="7" type="ORF">ANCCAN_30604</name>
</gene>
<keyword evidence="8" id="KW-1185">Reference proteome</keyword>
<dbReference type="Pfam" id="PF06119">
    <property type="entry name" value="NIDO"/>
    <property type="match status" value="1"/>
</dbReference>
<reference evidence="7 8" key="1">
    <citation type="submission" date="2014-10" db="EMBL/GenBank/DDBJ databases">
        <title>Draft genome of the hookworm Ancylostoma caninum.</title>
        <authorList>
            <person name="Mitreva M."/>
        </authorList>
    </citation>
    <scope>NUCLEOTIDE SEQUENCE [LARGE SCALE GENOMIC DNA]</scope>
    <source>
        <strain evidence="7 8">Baltimore</strain>
    </source>
</reference>
<keyword evidence="3" id="KW-0677">Repeat</keyword>
<dbReference type="PANTHER" id="PTHR13802:SF64">
    <property type="entry name" value="DENDRITE EXTENSION DEFECTIVE PROTEIN 1"/>
    <property type="match status" value="1"/>
</dbReference>
<organism evidence="7 8">
    <name type="scientific">Ancylostoma caninum</name>
    <name type="common">Dog hookworm</name>
    <dbReference type="NCBI Taxonomy" id="29170"/>
    <lineage>
        <taxon>Eukaryota</taxon>
        <taxon>Metazoa</taxon>
        <taxon>Ecdysozoa</taxon>
        <taxon>Nematoda</taxon>
        <taxon>Chromadorea</taxon>
        <taxon>Rhabditida</taxon>
        <taxon>Rhabditina</taxon>
        <taxon>Rhabditomorpha</taxon>
        <taxon>Strongyloidea</taxon>
        <taxon>Ancylostomatidae</taxon>
        <taxon>Ancylostomatinae</taxon>
        <taxon>Ancylostoma</taxon>
    </lineage>
</organism>
<dbReference type="InterPro" id="IPR003886">
    <property type="entry name" value="NIDO_dom"/>
</dbReference>
<dbReference type="Pfam" id="PF12947">
    <property type="entry name" value="EGF_3"/>
    <property type="match status" value="1"/>
</dbReference>
<evidence type="ECO:0000256" key="4">
    <source>
        <dbReference type="ARBA" id="ARBA00023157"/>
    </source>
</evidence>
<dbReference type="GO" id="GO:0007160">
    <property type="term" value="P:cell-matrix adhesion"/>
    <property type="evidence" value="ECO:0007669"/>
    <property type="project" value="InterPro"/>
</dbReference>
<dbReference type="Gene3D" id="2.10.25.10">
    <property type="entry name" value="Laminin"/>
    <property type="match status" value="1"/>
</dbReference>
<evidence type="ECO:0000256" key="2">
    <source>
        <dbReference type="ARBA" id="ARBA00022729"/>
    </source>
</evidence>
<feature type="domain" description="EGF-like" evidence="6">
    <location>
        <begin position="1"/>
        <end position="39"/>
    </location>
</feature>
<keyword evidence="2" id="KW-0732">Signal</keyword>
<dbReference type="InterPro" id="IPR024731">
    <property type="entry name" value="NELL2-like_EGF"/>
</dbReference>
<dbReference type="CDD" id="cd00054">
    <property type="entry name" value="EGF_CA"/>
    <property type="match status" value="1"/>
</dbReference>
<dbReference type="AlphaFoldDB" id="A0A368EY56"/>
<name>A0A368EY56_ANCCA</name>
<dbReference type="SMART" id="SM00181">
    <property type="entry name" value="EGF"/>
    <property type="match status" value="1"/>
</dbReference>
<dbReference type="FunFam" id="2.10.25.10:FF:000038">
    <property type="entry name" value="Fibrillin 2"/>
    <property type="match status" value="1"/>
</dbReference>
<evidence type="ECO:0000259" key="6">
    <source>
        <dbReference type="PROSITE" id="PS50026"/>
    </source>
</evidence>
<accession>A0A368EY56</accession>